<dbReference type="EMBL" id="JARJLG010000124">
    <property type="protein sequence ID" value="KAJ7741188.1"/>
    <property type="molecule type" value="Genomic_DNA"/>
</dbReference>
<name>A0AAD7IED3_9AGAR</name>
<evidence type="ECO:0000313" key="1">
    <source>
        <dbReference type="EMBL" id="KAJ7741188.1"/>
    </source>
</evidence>
<reference evidence="1" key="1">
    <citation type="submission" date="2023-03" db="EMBL/GenBank/DDBJ databases">
        <title>Massive genome expansion in bonnet fungi (Mycena s.s.) driven by repeated elements and novel gene families across ecological guilds.</title>
        <authorList>
            <consortium name="Lawrence Berkeley National Laboratory"/>
            <person name="Harder C.B."/>
            <person name="Miyauchi S."/>
            <person name="Viragh M."/>
            <person name="Kuo A."/>
            <person name="Thoen E."/>
            <person name="Andreopoulos B."/>
            <person name="Lu D."/>
            <person name="Skrede I."/>
            <person name="Drula E."/>
            <person name="Henrissat B."/>
            <person name="Morin E."/>
            <person name="Kohler A."/>
            <person name="Barry K."/>
            <person name="LaButti K."/>
            <person name="Morin E."/>
            <person name="Salamov A."/>
            <person name="Lipzen A."/>
            <person name="Mereny Z."/>
            <person name="Hegedus B."/>
            <person name="Baldrian P."/>
            <person name="Stursova M."/>
            <person name="Weitz H."/>
            <person name="Taylor A."/>
            <person name="Grigoriev I.V."/>
            <person name="Nagy L.G."/>
            <person name="Martin F."/>
            <person name="Kauserud H."/>
        </authorList>
    </citation>
    <scope>NUCLEOTIDE SEQUENCE</scope>
    <source>
        <strain evidence="1">CBHHK188m</strain>
    </source>
</reference>
<accession>A0AAD7IED3</accession>
<evidence type="ECO:0008006" key="3">
    <source>
        <dbReference type="Google" id="ProtNLM"/>
    </source>
</evidence>
<keyword evidence="2" id="KW-1185">Reference proteome</keyword>
<dbReference type="AlphaFoldDB" id="A0AAD7IED3"/>
<proteinExistence type="predicted"/>
<dbReference type="Proteomes" id="UP001215280">
    <property type="component" value="Unassembled WGS sequence"/>
</dbReference>
<organism evidence="1 2">
    <name type="scientific">Mycena maculata</name>
    <dbReference type="NCBI Taxonomy" id="230809"/>
    <lineage>
        <taxon>Eukaryota</taxon>
        <taxon>Fungi</taxon>
        <taxon>Dikarya</taxon>
        <taxon>Basidiomycota</taxon>
        <taxon>Agaricomycotina</taxon>
        <taxon>Agaricomycetes</taxon>
        <taxon>Agaricomycetidae</taxon>
        <taxon>Agaricales</taxon>
        <taxon>Marasmiineae</taxon>
        <taxon>Mycenaceae</taxon>
        <taxon>Mycena</taxon>
    </lineage>
</organism>
<evidence type="ECO:0000313" key="2">
    <source>
        <dbReference type="Proteomes" id="UP001215280"/>
    </source>
</evidence>
<comment type="caution">
    <text evidence="1">The sequence shown here is derived from an EMBL/GenBank/DDBJ whole genome shotgun (WGS) entry which is preliminary data.</text>
</comment>
<sequence length="431" mass="47788">MRRRRRRSLGGVQKADLMDHVIWHAFSRASTVTTAQRSVPSGLDLTNIQWGILPEQLNPTFAVLKFQMSADLSDAKSARAAARTRITELDVEIEALQRLLEARLFERDKCQEELATYIYPVLTLAVRDYVGNIHPLHPSVSRTVPPARICRAWRTVALSTPTLWSAIELMLDNADSFEHLVQLLETWLTRSGGCPLSIALLCDYDVEISTTALVEAIVRHASRWQEIELLLPYDDLPQLTGVMPLLRTLTLGAETLRTASAPVADPVVIFTEAPNLKEVVLSEYFNPFCITLPWSQITKLTATLYDREAAAILRDAAALEECCLTLFYKLTSPIPPIPPLPRLRSLVLSALDTWRVAGTILLPALTLPALEAIKVFEPFLGSDPVATLSALRPHGYPPRIKIFGAGSTSDVITPHEMYAAAFPEAIVNVEL</sequence>
<gene>
    <name evidence="1" type="ORF">DFH07DRAFT_943597</name>
</gene>
<protein>
    <recommendedName>
        <fullName evidence="3">F-box domain-containing protein</fullName>
    </recommendedName>
</protein>